<proteinExistence type="predicted"/>
<evidence type="ECO:0000313" key="2">
    <source>
        <dbReference type="Proteomes" id="UP000017837"/>
    </source>
</evidence>
<dbReference type="Proteomes" id="UP000017837">
    <property type="component" value="Unassembled WGS sequence"/>
</dbReference>
<reference evidence="1 2" key="1">
    <citation type="journal article" date="2014" name="Nature">
        <title>Sequential evolution of bacterial morphology by co-option of a developmental regulator.</title>
        <authorList>
            <person name="Jiang C."/>
            <person name="Brown P.J."/>
            <person name="Ducret A."/>
            <person name="Brun Y.V."/>
        </authorList>
    </citation>
    <scope>NUCLEOTIDE SEQUENCE [LARGE SCALE GENOMIC DNA]</scope>
    <source>
        <strain evidence="1 2">DSM 16100</strain>
    </source>
</reference>
<dbReference type="PATRIC" id="fig|1121022.4.peg.2063"/>
<name>V4PVE2_9CAUL</name>
<accession>V4PVE2</accession>
<dbReference type="STRING" id="1121022.GCA_000376105_01127"/>
<sequence length="178" mass="20359">MKMDDQTIKRLLTLAFKCSPGDLSILEIALQNLDGQRLVTSLGSPNFYFWSACVENGFMERLEDLILPLAQGEMPSPAFAITPSGFESMEELYALIRHHYDPRDYHMSKIYNELAYPFVENFYKAVDDGNGRNEDVETLIALLLYRLISRRYPANLHDDKLMFIAGQTRQILKNGGSQ</sequence>
<dbReference type="EMBL" id="AWGB01000017">
    <property type="protein sequence ID" value="ESQ91379.1"/>
    <property type="molecule type" value="Genomic_DNA"/>
</dbReference>
<protein>
    <submittedName>
        <fullName evidence="1">Uncharacterized protein</fullName>
    </submittedName>
</protein>
<dbReference type="AlphaFoldDB" id="V4PVE2"/>
<comment type="caution">
    <text evidence="1">The sequence shown here is derived from an EMBL/GenBank/DDBJ whole genome shotgun (WGS) entry which is preliminary data.</text>
</comment>
<organism evidence="1 2">
    <name type="scientific">Asticcacaulis benevestitus DSM 16100 = ATCC BAA-896</name>
    <dbReference type="NCBI Taxonomy" id="1121022"/>
    <lineage>
        <taxon>Bacteria</taxon>
        <taxon>Pseudomonadati</taxon>
        <taxon>Pseudomonadota</taxon>
        <taxon>Alphaproteobacteria</taxon>
        <taxon>Caulobacterales</taxon>
        <taxon>Caulobacteraceae</taxon>
        <taxon>Asticcacaulis</taxon>
    </lineage>
</organism>
<keyword evidence="2" id="KW-1185">Reference proteome</keyword>
<evidence type="ECO:0000313" key="1">
    <source>
        <dbReference type="EMBL" id="ESQ91379.1"/>
    </source>
</evidence>
<gene>
    <name evidence="1" type="ORF">ABENE_10215</name>
</gene>